<dbReference type="PANTHER" id="PTHR12128">
    <property type="entry name" value="DIHYDRODIPICOLINATE SYNTHASE"/>
    <property type="match status" value="1"/>
</dbReference>
<dbReference type="Pfam" id="PF00701">
    <property type="entry name" value="DHDPS"/>
    <property type="match status" value="1"/>
</dbReference>
<dbReference type="PANTHER" id="PTHR12128:SF66">
    <property type="entry name" value="4-HYDROXY-2-OXOGLUTARATE ALDOLASE, MITOCHONDRIAL"/>
    <property type="match status" value="1"/>
</dbReference>
<dbReference type="EMBL" id="UINC01006550">
    <property type="protein sequence ID" value="SVA28199.1"/>
    <property type="molecule type" value="Genomic_DNA"/>
</dbReference>
<name>A0A381UJ70_9ZZZZ</name>
<dbReference type="InterPro" id="IPR013785">
    <property type="entry name" value="Aldolase_TIM"/>
</dbReference>
<protein>
    <recommendedName>
        <fullName evidence="4">4-hydroxy-tetrahydrodipicolinate synthase</fullName>
    </recommendedName>
</protein>
<sequence length="173" mass="19143">MGKFSGSFTVMVTPFSEDGSKVDYSTLRRFVDWQISNGVPGLIPLGSTGEFLSVADEERREIVTTIIQQVDGRVPVLVGTADEWTDKSVRYSREAEELGASGVMVVPPYYASPTEDELYAHYQRISDAISIPIMVYNNPNTANVDLTPELLARLSQIENVDYVKESSGDISRI</sequence>
<dbReference type="PRINTS" id="PR00146">
    <property type="entry name" value="DHPICSNTHASE"/>
</dbReference>
<dbReference type="CDD" id="cd00408">
    <property type="entry name" value="DHDPS-like"/>
    <property type="match status" value="1"/>
</dbReference>
<organism evidence="3">
    <name type="scientific">marine metagenome</name>
    <dbReference type="NCBI Taxonomy" id="408172"/>
    <lineage>
        <taxon>unclassified sequences</taxon>
        <taxon>metagenomes</taxon>
        <taxon>ecological metagenomes</taxon>
    </lineage>
</organism>
<evidence type="ECO:0000256" key="1">
    <source>
        <dbReference type="ARBA" id="ARBA00023239"/>
    </source>
</evidence>
<dbReference type="GO" id="GO:0008840">
    <property type="term" value="F:4-hydroxy-tetrahydrodipicolinate synthase activity"/>
    <property type="evidence" value="ECO:0007669"/>
    <property type="project" value="TreeGrafter"/>
</dbReference>
<dbReference type="SUPFAM" id="SSF51569">
    <property type="entry name" value="Aldolase"/>
    <property type="match status" value="1"/>
</dbReference>
<evidence type="ECO:0000256" key="2">
    <source>
        <dbReference type="ARBA" id="ARBA00023270"/>
    </source>
</evidence>
<proteinExistence type="predicted"/>
<gene>
    <name evidence="3" type="ORF">METZ01_LOCUS81053</name>
</gene>
<keyword evidence="2" id="KW-0704">Schiff base</keyword>
<feature type="non-terminal residue" evidence="3">
    <location>
        <position position="173"/>
    </location>
</feature>
<dbReference type="GO" id="GO:0005829">
    <property type="term" value="C:cytosol"/>
    <property type="evidence" value="ECO:0007669"/>
    <property type="project" value="TreeGrafter"/>
</dbReference>
<dbReference type="AlphaFoldDB" id="A0A381UJ70"/>
<dbReference type="SMART" id="SM01130">
    <property type="entry name" value="DHDPS"/>
    <property type="match status" value="1"/>
</dbReference>
<evidence type="ECO:0008006" key="4">
    <source>
        <dbReference type="Google" id="ProtNLM"/>
    </source>
</evidence>
<dbReference type="InterPro" id="IPR002220">
    <property type="entry name" value="DapA-like"/>
</dbReference>
<evidence type="ECO:0000313" key="3">
    <source>
        <dbReference type="EMBL" id="SVA28199.1"/>
    </source>
</evidence>
<keyword evidence="1" id="KW-0456">Lyase</keyword>
<dbReference type="Gene3D" id="3.20.20.70">
    <property type="entry name" value="Aldolase class I"/>
    <property type="match status" value="1"/>
</dbReference>
<accession>A0A381UJ70</accession>
<dbReference type="PROSITE" id="PS00665">
    <property type="entry name" value="DHDPS_1"/>
    <property type="match status" value="1"/>
</dbReference>
<dbReference type="InterPro" id="IPR020624">
    <property type="entry name" value="Schiff_base-form_aldolases_CS"/>
</dbReference>
<reference evidence="3" key="1">
    <citation type="submission" date="2018-05" db="EMBL/GenBank/DDBJ databases">
        <authorList>
            <person name="Lanie J.A."/>
            <person name="Ng W.-L."/>
            <person name="Kazmierczak K.M."/>
            <person name="Andrzejewski T.M."/>
            <person name="Davidsen T.M."/>
            <person name="Wayne K.J."/>
            <person name="Tettelin H."/>
            <person name="Glass J.I."/>
            <person name="Rusch D."/>
            <person name="Podicherti R."/>
            <person name="Tsui H.-C.T."/>
            <person name="Winkler M.E."/>
        </authorList>
    </citation>
    <scope>NUCLEOTIDE SEQUENCE</scope>
</reference>